<reference evidence="18" key="1">
    <citation type="submission" date="2021-08" db="EMBL/GenBank/DDBJ databases">
        <title>WGS assembly of Ceratopteris richardii.</title>
        <authorList>
            <person name="Marchant D.B."/>
            <person name="Chen G."/>
            <person name="Jenkins J."/>
            <person name="Shu S."/>
            <person name="Leebens-Mack J."/>
            <person name="Grimwood J."/>
            <person name="Schmutz J."/>
            <person name="Soltis P."/>
            <person name="Soltis D."/>
            <person name="Chen Z.-H."/>
        </authorList>
    </citation>
    <scope>NUCLEOTIDE SEQUENCE</scope>
    <source>
        <strain evidence="18">Whitten #5841</strain>
        <tissue evidence="18">Leaf</tissue>
    </source>
</reference>
<evidence type="ECO:0000256" key="12">
    <source>
        <dbReference type="PROSITE-ProRule" id="PRU00259"/>
    </source>
</evidence>
<dbReference type="PANTHER" id="PTHR47970">
    <property type="entry name" value="KINESIN-LIKE PROTEIN KIF11"/>
    <property type="match status" value="1"/>
</dbReference>
<dbReference type="Pfam" id="PF00514">
    <property type="entry name" value="Arm"/>
    <property type="match status" value="1"/>
</dbReference>
<feature type="region of interest" description="Disordered" evidence="16">
    <location>
        <begin position="1"/>
        <end position="74"/>
    </location>
</feature>
<dbReference type="Proteomes" id="UP000825935">
    <property type="component" value="Chromosome 36"/>
</dbReference>
<dbReference type="InterPro" id="IPR016024">
    <property type="entry name" value="ARM-type_fold"/>
</dbReference>
<dbReference type="PROSITE" id="PS50067">
    <property type="entry name" value="KINESIN_MOTOR_2"/>
    <property type="match status" value="1"/>
</dbReference>
<dbReference type="GO" id="GO:0008017">
    <property type="term" value="F:microtubule binding"/>
    <property type="evidence" value="ECO:0007669"/>
    <property type="project" value="InterPro"/>
</dbReference>
<evidence type="ECO:0000256" key="9">
    <source>
        <dbReference type="ARBA" id="ARBA00023054"/>
    </source>
</evidence>
<dbReference type="Pfam" id="PF00225">
    <property type="entry name" value="Kinesin"/>
    <property type="match status" value="1"/>
</dbReference>
<feature type="compositionally biased region" description="Low complexity" evidence="16">
    <location>
        <begin position="19"/>
        <end position="28"/>
    </location>
</feature>
<dbReference type="InterPro" id="IPR000225">
    <property type="entry name" value="Armadillo"/>
</dbReference>
<feature type="binding site" evidence="13">
    <location>
        <begin position="162"/>
        <end position="169"/>
    </location>
    <ligand>
        <name>ATP</name>
        <dbReference type="ChEBI" id="CHEBI:30616"/>
    </ligand>
</feature>
<evidence type="ECO:0000256" key="4">
    <source>
        <dbReference type="ARBA" id="ARBA00022528"/>
    </source>
</evidence>
<keyword evidence="10 13" id="KW-0505">Motor protein</keyword>
<proteinExistence type="inferred from homology"/>
<keyword evidence="9 15" id="KW-0175">Coiled coil</keyword>
<accession>A0A8T2QCT0</accession>
<dbReference type="GO" id="GO:0005876">
    <property type="term" value="C:spindle microtubule"/>
    <property type="evidence" value="ECO:0007669"/>
    <property type="project" value="TreeGrafter"/>
</dbReference>
<dbReference type="InterPro" id="IPR047149">
    <property type="entry name" value="KIF11-like"/>
</dbReference>
<feature type="repeat" description="ARM" evidence="12">
    <location>
        <begin position="663"/>
        <end position="705"/>
    </location>
</feature>
<dbReference type="Gene3D" id="3.40.850.10">
    <property type="entry name" value="Kinesin motor domain"/>
    <property type="match status" value="1"/>
</dbReference>
<dbReference type="Gene3D" id="1.25.10.10">
    <property type="entry name" value="Leucine-rich Repeat Variant"/>
    <property type="match status" value="2"/>
</dbReference>
<keyword evidence="8 13" id="KW-0067">ATP-binding</keyword>
<dbReference type="FunFam" id="3.40.850.10:FF:000036">
    <property type="entry name" value="Kinesin-like protein"/>
    <property type="match status" value="1"/>
</dbReference>
<dbReference type="PRINTS" id="PR00380">
    <property type="entry name" value="KINESINHEAVY"/>
</dbReference>
<sequence length="921" mass="102318">MSYRNGLNRTATKLDKPLSSSSNCNSSNGGKYLAPSPPPSSPAPAISKPGSPLHPTSASSRRTPQRTWKHDSGVSGRVRVAVRLRPRNAEEMVADADFADCVELQPELKRLTLRKNNWVSETYEFDEVLTDFSSQKRVYEVVAKPVLESVLEGYNGTVMAYGQTGTGKTFTLGRLGEEDIADRGIMVRAMEDILAGICPEQDSVTVSYLQLYMETVQDLLDPSKDNIPIVEDPKTGDVSLPGATVVEIRDQAGFVDLLQTGESNRFAANTKLNTESSRSHAILMVNIKKHVKVPVEDLDIPNENGLSMHKSKGSYPPTVRKSKLIIVDLAGSERVDKSGSEGLALEEAKSINLSLTALGKCINALADGKSHVPIRDSKLTRLLRDSFGGTARTSLVITIGPSPRHRGETMSTIMFGQRAMKIENMMKRREEFDYKSMCHKLGMELERCFAESERQNKLLLDVERKLEERLEETRRAEKNLECALEKMASERARHQKEHVEVLQNLEIERTERLRMENELQAAKSDMKNHKEVPEPSKDVNDEILELKLQLENERQSRQQAERELRILKSGVPSQYGNSESTEIMILSRRLENEIQRRTKLEDEIKRLQNQLSQATLELEVAKSSASGFTSFGLNSLKTPMIVNHNFESDLGHNLDTGRPQDHVGLQKLLSLLESQDVGIQVQAVKVVANLAAEEAHQEKIVEAGGLHHMLLLLRDSEDETIRRVAAGAIANLAMNERNQELIMSEGGIALLSRTADNAEDPQTLRMVAGAIANLCGNDKLQLKLRDDGGIKALLKMVNSRHSDVLAQVARGIANFAKCESRGVVQGSRMGRSLLIDEGALPWIVGNANNEASSIRRHIELALCHLAQQDVNARDLVAAGALRELVRISRECSREDIRMLARRLLAGSSIFQSELRRLHIVP</sequence>
<evidence type="ECO:0000256" key="2">
    <source>
        <dbReference type="ARBA" id="ARBA00010103"/>
    </source>
</evidence>
<keyword evidence="11" id="KW-0206">Cytoskeleton</keyword>
<dbReference type="PANTHER" id="PTHR47970:SF30">
    <property type="entry name" value="KINESIN-LIKE PROTEIN"/>
    <property type="match status" value="1"/>
</dbReference>
<evidence type="ECO:0000256" key="1">
    <source>
        <dbReference type="ARBA" id="ARBA00004245"/>
    </source>
</evidence>
<keyword evidence="7 13" id="KW-0547">Nucleotide-binding</keyword>
<evidence type="ECO:0000256" key="7">
    <source>
        <dbReference type="ARBA" id="ARBA00022741"/>
    </source>
</evidence>
<dbReference type="CDD" id="cd00106">
    <property type="entry name" value="KISc"/>
    <property type="match status" value="1"/>
</dbReference>
<dbReference type="GO" id="GO:0008574">
    <property type="term" value="F:plus-end-directed microtubule motor activity"/>
    <property type="evidence" value="ECO:0007669"/>
    <property type="project" value="TreeGrafter"/>
</dbReference>
<feature type="compositionally biased region" description="Polar residues" evidence="16">
    <location>
        <begin position="1"/>
        <end position="11"/>
    </location>
</feature>
<dbReference type="GO" id="GO:0051231">
    <property type="term" value="P:spindle elongation"/>
    <property type="evidence" value="ECO:0007669"/>
    <property type="project" value="TreeGrafter"/>
</dbReference>
<evidence type="ECO:0000256" key="15">
    <source>
        <dbReference type="SAM" id="Coils"/>
    </source>
</evidence>
<dbReference type="EMBL" id="CM035441">
    <property type="protein sequence ID" value="KAH7281405.1"/>
    <property type="molecule type" value="Genomic_DNA"/>
</dbReference>
<dbReference type="GO" id="GO:0072686">
    <property type="term" value="C:mitotic spindle"/>
    <property type="evidence" value="ECO:0007669"/>
    <property type="project" value="TreeGrafter"/>
</dbReference>
<evidence type="ECO:0000256" key="3">
    <source>
        <dbReference type="ARBA" id="ARBA00022490"/>
    </source>
</evidence>
<dbReference type="AlphaFoldDB" id="A0A8T2QCT0"/>
<comment type="caution">
    <text evidence="18">The sequence shown here is derived from an EMBL/GenBank/DDBJ whole genome shotgun (WGS) entry which is preliminary data.</text>
</comment>
<comment type="similarity">
    <text evidence="2">Belongs to the TRAFAC class myosin-kinesin ATPase superfamily. Kinesin family. Ungrouped subfamily.</text>
</comment>
<organism evidence="18 19">
    <name type="scientific">Ceratopteris richardii</name>
    <name type="common">Triangle waterfern</name>
    <dbReference type="NCBI Taxonomy" id="49495"/>
    <lineage>
        <taxon>Eukaryota</taxon>
        <taxon>Viridiplantae</taxon>
        <taxon>Streptophyta</taxon>
        <taxon>Embryophyta</taxon>
        <taxon>Tracheophyta</taxon>
        <taxon>Polypodiopsida</taxon>
        <taxon>Polypodiidae</taxon>
        <taxon>Polypodiales</taxon>
        <taxon>Pteridineae</taxon>
        <taxon>Pteridaceae</taxon>
        <taxon>Parkerioideae</taxon>
        <taxon>Ceratopteris</taxon>
    </lineage>
</organism>
<dbReference type="SMART" id="SM00129">
    <property type="entry name" value="KISc"/>
    <property type="match status" value="1"/>
</dbReference>
<dbReference type="InterPro" id="IPR036961">
    <property type="entry name" value="Kinesin_motor_dom_sf"/>
</dbReference>
<evidence type="ECO:0000256" key="10">
    <source>
        <dbReference type="ARBA" id="ARBA00023175"/>
    </source>
</evidence>
<keyword evidence="19" id="KW-1185">Reference proteome</keyword>
<dbReference type="SUPFAM" id="SSF52540">
    <property type="entry name" value="P-loop containing nucleoside triphosphate hydrolases"/>
    <property type="match status" value="1"/>
</dbReference>
<evidence type="ECO:0000256" key="14">
    <source>
        <dbReference type="RuleBase" id="RU000394"/>
    </source>
</evidence>
<keyword evidence="4" id="KW-0934">Plastid</keyword>
<feature type="coiled-coil region" evidence="15">
    <location>
        <begin position="456"/>
        <end position="624"/>
    </location>
</feature>
<protein>
    <recommendedName>
        <fullName evidence="14">Kinesin-like protein</fullName>
    </recommendedName>
</protein>
<dbReference type="GO" id="GO:0007018">
    <property type="term" value="P:microtubule-based movement"/>
    <property type="evidence" value="ECO:0007669"/>
    <property type="project" value="InterPro"/>
</dbReference>
<comment type="subcellular location">
    <subcellularLocation>
        <location evidence="1">Cytoplasm</location>
        <location evidence="1">Cytoskeleton</location>
    </subcellularLocation>
</comment>
<name>A0A8T2QCT0_CERRI</name>
<evidence type="ECO:0000313" key="19">
    <source>
        <dbReference type="Proteomes" id="UP000825935"/>
    </source>
</evidence>
<dbReference type="InterPro" id="IPR001752">
    <property type="entry name" value="Kinesin_motor_dom"/>
</dbReference>
<evidence type="ECO:0000256" key="16">
    <source>
        <dbReference type="SAM" id="MobiDB-lite"/>
    </source>
</evidence>
<keyword evidence="4" id="KW-0150">Chloroplast</keyword>
<dbReference type="OrthoDB" id="3176171at2759"/>
<dbReference type="OMA" id="RNGTHTH"/>
<evidence type="ECO:0000313" key="18">
    <source>
        <dbReference type="EMBL" id="KAH7281405.1"/>
    </source>
</evidence>
<evidence type="ECO:0000256" key="8">
    <source>
        <dbReference type="ARBA" id="ARBA00022840"/>
    </source>
</evidence>
<evidence type="ECO:0000256" key="6">
    <source>
        <dbReference type="ARBA" id="ARBA00022737"/>
    </source>
</evidence>
<keyword evidence="3" id="KW-0963">Cytoplasm</keyword>
<dbReference type="SUPFAM" id="SSF48371">
    <property type="entry name" value="ARM repeat"/>
    <property type="match status" value="1"/>
</dbReference>
<feature type="compositionally biased region" description="Polar residues" evidence="16">
    <location>
        <begin position="54"/>
        <end position="66"/>
    </location>
</feature>
<feature type="domain" description="Kinesin motor" evidence="17">
    <location>
        <begin position="77"/>
        <end position="422"/>
    </location>
</feature>
<gene>
    <name evidence="18" type="ORF">KP509_36G046100</name>
</gene>
<evidence type="ECO:0000256" key="11">
    <source>
        <dbReference type="ARBA" id="ARBA00023212"/>
    </source>
</evidence>
<evidence type="ECO:0000256" key="13">
    <source>
        <dbReference type="PROSITE-ProRule" id="PRU00283"/>
    </source>
</evidence>
<dbReference type="PROSITE" id="PS00411">
    <property type="entry name" value="KINESIN_MOTOR_1"/>
    <property type="match status" value="1"/>
</dbReference>
<dbReference type="InterPro" id="IPR011989">
    <property type="entry name" value="ARM-like"/>
</dbReference>
<keyword evidence="6" id="KW-0677">Repeat</keyword>
<dbReference type="GO" id="GO:0005524">
    <property type="term" value="F:ATP binding"/>
    <property type="evidence" value="ECO:0007669"/>
    <property type="project" value="UniProtKB-UniRule"/>
</dbReference>
<dbReference type="InterPro" id="IPR019821">
    <property type="entry name" value="Kinesin_motor_CS"/>
</dbReference>
<dbReference type="PROSITE" id="PS50176">
    <property type="entry name" value="ARM_REPEAT"/>
    <property type="match status" value="2"/>
</dbReference>
<dbReference type="GO" id="GO:0090307">
    <property type="term" value="P:mitotic spindle assembly"/>
    <property type="evidence" value="ECO:0007669"/>
    <property type="project" value="TreeGrafter"/>
</dbReference>
<feature type="repeat" description="ARM" evidence="12">
    <location>
        <begin position="704"/>
        <end position="747"/>
    </location>
</feature>
<evidence type="ECO:0000256" key="5">
    <source>
        <dbReference type="ARBA" id="ARBA00022701"/>
    </source>
</evidence>
<keyword evidence="5 14" id="KW-0493">Microtubule</keyword>
<dbReference type="SMART" id="SM00185">
    <property type="entry name" value="ARM"/>
    <property type="match status" value="4"/>
</dbReference>
<dbReference type="InterPro" id="IPR027417">
    <property type="entry name" value="P-loop_NTPase"/>
</dbReference>
<evidence type="ECO:0000259" key="17">
    <source>
        <dbReference type="PROSITE" id="PS50067"/>
    </source>
</evidence>